<accession>A0ABT6XPA5</accession>
<dbReference type="RefSeq" id="WP_283238604.1">
    <property type="nucleotide sequence ID" value="NZ_JASGBP010000002.1"/>
</dbReference>
<sequence length="313" mass="36651">MKRFILNTLKLAILFTGMVYLIQWGISYRISGKTVTGYDTLECTENVNADLVLLGSSRCWAHFDPEFFQSNYRVKTVNIGMNGHPDILASHLRFENYLARNKAPKYAILTMDPFVSAGNLKKNSNMVNKNDYARFAFMPNTMDEPLLQYFKFDAAERYVPLYALCKYQMFWDCITLNKSDSFPKGFELNDEEWDTLKYPITSENKKYFFKESDIPDIKKALMQFKQLCQKHQVKLLCIQTPTYKAVYDSKSFNWPGAICRELNIPFFDANYEAIRNKTVYFYNTNHLNRTGVLEMNSRLKNAQQLTDFFKINP</sequence>
<protein>
    <recommendedName>
        <fullName evidence="4">SGNH/GDSL hydrolase family protein</fullName>
    </recommendedName>
</protein>
<keyword evidence="1" id="KW-1133">Transmembrane helix</keyword>
<reference evidence="2 3" key="1">
    <citation type="submission" date="2023-05" db="EMBL/GenBank/DDBJ databases">
        <title>Flavobacterium sedimenti sp. nov., isolated from the sediment.</title>
        <authorList>
            <person name="Wu N."/>
        </authorList>
    </citation>
    <scope>NUCLEOTIDE SEQUENCE [LARGE SCALE GENOMIC DNA]</scope>
    <source>
        <strain evidence="2 3">YZ-48</strain>
    </source>
</reference>
<evidence type="ECO:0008006" key="4">
    <source>
        <dbReference type="Google" id="ProtNLM"/>
    </source>
</evidence>
<organism evidence="2 3">
    <name type="scientific">Flavobacterium sedimenticola</name>
    <dbReference type="NCBI Taxonomy" id="3043286"/>
    <lineage>
        <taxon>Bacteria</taxon>
        <taxon>Pseudomonadati</taxon>
        <taxon>Bacteroidota</taxon>
        <taxon>Flavobacteriia</taxon>
        <taxon>Flavobacteriales</taxon>
        <taxon>Flavobacteriaceae</taxon>
        <taxon>Flavobacterium</taxon>
    </lineage>
</organism>
<comment type="caution">
    <text evidence="2">The sequence shown here is derived from an EMBL/GenBank/DDBJ whole genome shotgun (WGS) entry which is preliminary data.</text>
</comment>
<proteinExistence type="predicted"/>
<name>A0ABT6XPA5_9FLAO</name>
<keyword evidence="3" id="KW-1185">Reference proteome</keyword>
<evidence type="ECO:0000256" key="1">
    <source>
        <dbReference type="SAM" id="Phobius"/>
    </source>
</evidence>
<evidence type="ECO:0000313" key="3">
    <source>
        <dbReference type="Proteomes" id="UP001230035"/>
    </source>
</evidence>
<evidence type="ECO:0000313" key="2">
    <source>
        <dbReference type="EMBL" id="MDI9256919.1"/>
    </source>
</evidence>
<dbReference type="Proteomes" id="UP001230035">
    <property type="component" value="Unassembled WGS sequence"/>
</dbReference>
<keyword evidence="1" id="KW-0812">Transmembrane</keyword>
<keyword evidence="1" id="KW-0472">Membrane</keyword>
<feature type="transmembrane region" description="Helical" evidence="1">
    <location>
        <begin position="7"/>
        <end position="26"/>
    </location>
</feature>
<dbReference type="EMBL" id="JASGBP010000002">
    <property type="protein sequence ID" value="MDI9256919.1"/>
    <property type="molecule type" value="Genomic_DNA"/>
</dbReference>
<gene>
    <name evidence="2" type="ORF">QHT84_05770</name>
</gene>